<feature type="domain" description="Aminoacyl-transfer RNA synthetases class-II family profile" evidence="7">
    <location>
        <begin position="31"/>
        <end position="337"/>
    </location>
</feature>
<dbReference type="InterPro" id="IPR045864">
    <property type="entry name" value="aa-tRNA-synth_II/BPL/LPL"/>
</dbReference>
<dbReference type="InterPro" id="IPR006195">
    <property type="entry name" value="aa-tRNA-synth_II"/>
</dbReference>
<evidence type="ECO:0000256" key="1">
    <source>
        <dbReference type="ARBA" id="ARBA00022598"/>
    </source>
</evidence>
<comment type="caution">
    <text evidence="8">The sequence shown here is derived from an EMBL/GenBank/DDBJ whole genome shotgun (WGS) entry which is preliminary data.</text>
</comment>
<protein>
    <submittedName>
        <fullName evidence="8">Asparagine synthetase A</fullName>
    </submittedName>
</protein>
<keyword evidence="3" id="KW-0067">ATP-binding</keyword>
<reference evidence="9" key="1">
    <citation type="journal article" date="2019" name="Int. J. Syst. Evol. Microbiol.">
        <title>The Global Catalogue of Microorganisms (GCM) 10K type strain sequencing project: providing services to taxonomists for standard genome sequencing and annotation.</title>
        <authorList>
            <consortium name="The Broad Institute Genomics Platform"/>
            <consortium name="The Broad Institute Genome Sequencing Center for Infectious Disease"/>
            <person name="Wu L."/>
            <person name="Ma J."/>
        </authorList>
    </citation>
    <scope>NUCLEOTIDE SEQUENCE [LARGE SCALE GENOMIC DNA]</scope>
    <source>
        <strain evidence="9">CGMCC 4.7246</strain>
    </source>
</reference>
<accession>A0ABW1PCD2</accession>
<dbReference type="EMBL" id="JBHSQO010000037">
    <property type="protein sequence ID" value="MFC6093064.1"/>
    <property type="molecule type" value="Genomic_DNA"/>
</dbReference>
<keyword evidence="4" id="KW-0648">Protein biosynthesis</keyword>
<feature type="region of interest" description="Disordered" evidence="6">
    <location>
        <begin position="1"/>
        <end position="24"/>
    </location>
</feature>
<dbReference type="NCBIfam" id="NF005052">
    <property type="entry name" value="PRK06462.1-1"/>
    <property type="match status" value="1"/>
</dbReference>
<evidence type="ECO:0000256" key="5">
    <source>
        <dbReference type="ARBA" id="ARBA00023146"/>
    </source>
</evidence>
<evidence type="ECO:0000256" key="3">
    <source>
        <dbReference type="ARBA" id="ARBA00022840"/>
    </source>
</evidence>
<dbReference type="Pfam" id="PF00152">
    <property type="entry name" value="tRNA-synt_2"/>
    <property type="match status" value="1"/>
</dbReference>
<evidence type="ECO:0000313" key="9">
    <source>
        <dbReference type="Proteomes" id="UP001596220"/>
    </source>
</evidence>
<evidence type="ECO:0000259" key="7">
    <source>
        <dbReference type="PROSITE" id="PS50862"/>
    </source>
</evidence>
<dbReference type="InterPro" id="IPR004364">
    <property type="entry name" value="Aa-tRNA-synt_II"/>
</dbReference>
<keyword evidence="9" id="KW-1185">Reference proteome</keyword>
<dbReference type="PROSITE" id="PS50862">
    <property type="entry name" value="AA_TRNA_LIGASE_II"/>
    <property type="match status" value="1"/>
</dbReference>
<keyword evidence="1" id="KW-0436">Ligase</keyword>
<keyword evidence="2" id="KW-0547">Nucleotide-binding</keyword>
<dbReference type="PANTHER" id="PTHR22594">
    <property type="entry name" value="ASPARTYL/LYSYL-TRNA SYNTHETASE"/>
    <property type="match status" value="1"/>
</dbReference>
<name>A0ABW1PCD2_9PSEU</name>
<evidence type="ECO:0000256" key="2">
    <source>
        <dbReference type="ARBA" id="ARBA00022741"/>
    </source>
</evidence>
<dbReference type="SUPFAM" id="SSF55681">
    <property type="entry name" value="Class II aaRS and biotin synthetases"/>
    <property type="match status" value="1"/>
</dbReference>
<dbReference type="RefSeq" id="WP_380639884.1">
    <property type="nucleotide sequence ID" value="NZ_JBHSQO010000037.1"/>
</dbReference>
<dbReference type="Proteomes" id="UP001596220">
    <property type="component" value="Unassembled WGS sequence"/>
</dbReference>
<organism evidence="8 9">
    <name type="scientific">Saccharothrix lopnurensis</name>
    <dbReference type="NCBI Taxonomy" id="1670621"/>
    <lineage>
        <taxon>Bacteria</taxon>
        <taxon>Bacillati</taxon>
        <taxon>Actinomycetota</taxon>
        <taxon>Actinomycetes</taxon>
        <taxon>Pseudonocardiales</taxon>
        <taxon>Pseudonocardiaceae</taxon>
        <taxon>Saccharothrix</taxon>
    </lineage>
</organism>
<evidence type="ECO:0000256" key="4">
    <source>
        <dbReference type="ARBA" id="ARBA00022917"/>
    </source>
</evidence>
<dbReference type="PANTHER" id="PTHR22594:SF48">
    <property type="entry name" value="ASPARAGINYL-TRNA SYNTHETASE-RELATED PROTEIN (N-TRUNCATION)"/>
    <property type="match status" value="1"/>
</dbReference>
<dbReference type="Gene3D" id="3.30.930.10">
    <property type="entry name" value="Bira Bifunctional Protein, Domain 2"/>
    <property type="match status" value="1"/>
</dbReference>
<keyword evidence="5" id="KW-0030">Aminoacyl-tRNA synthetase</keyword>
<evidence type="ECO:0000256" key="6">
    <source>
        <dbReference type="SAM" id="MobiDB-lite"/>
    </source>
</evidence>
<gene>
    <name evidence="8" type="ORF">ACFP3R_27660</name>
</gene>
<proteinExistence type="predicted"/>
<sequence>MDTTTTVDAATPLLPADPREHLSSPTTRAVLRVQHEVLAAAREHLGGRGFTELLPPVIGPVTDPGARGAKQVDVDYYGHRYKLMTSAILYKQASLTAFDRIYCIAPNVRLEPLETSSTSRHLAEFHQIDVEVAGASREDAMTVAEELVRHVVRRVVERAAGELEVLGRDTDAFADLLSGAPFERRTHAGAVADLHGLGHGQNPDAEIDWEGEAVLSAKASRPFFLTDYPKGSRGFYDRESREHPGLLRNFDLLAPEGYGELCSGSEREHEYGAIIARMRETGENPAKYGWYLRMVRDGIPGSSGFGIGLERLTRYIAGLEHVWQATAYPKVPGVVSP</sequence>
<evidence type="ECO:0000313" key="8">
    <source>
        <dbReference type="EMBL" id="MFC6093064.1"/>
    </source>
</evidence>